<feature type="region of interest" description="Disordered" evidence="1">
    <location>
        <begin position="332"/>
        <end position="354"/>
    </location>
</feature>
<sequence>MPLATVGNSKNARLLKQREHSGCPLVARATDMYRPVDEDDDFEEATPAKAAAASETPAILKPMVDQVKALAQEVQEWRNKVNNELRASPQPHYAMQTMATVPSVPPPHMQQQPPRNGQGFRGICTDDDGRDQEGAPICGCCQYRGHGHANCRRQSFTCRRCNQFGHLQVEGEQPPPPQPQPGGFQEEKNAAVAVTKRVVSEEKSDELEVKRGRTWVYRAADVKSAEPKNGEETKESPVVGVCDEVKESPVGRADEPESVTVLSESVACPAASEFVEETTDDEKEESIARVEKVITVNETVAEELRESVVASVPEPVGESELRIVPDEGDKVEFSGETVKDGSIEDERGGTLRPFLIPREPTRSVIVERFGLPPEGVKKIKKSVLPEDEMNAKDPEAVLYSNIGVPASDGTVEDSAVRDREDGEEPTVVTSPLVIRELGRRAVYEWLKKVREEDDRPESEGTPLEPSHREQVPEVDWVQLLTVTAEMTKRDSVPLPLWVTFSEWVERYHSKCGELVWKKLLEHEADKTSPKEEKEPKIKEPVDFDGSCLYVEVAEAVHG</sequence>
<evidence type="ECO:0008006" key="4">
    <source>
        <dbReference type="Google" id="ProtNLM"/>
    </source>
</evidence>
<protein>
    <recommendedName>
        <fullName evidence="4">CCHC-type domain-containing protein</fullName>
    </recommendedName>
</protein>
<name>A0A6G0N135_9STRA</name>
<feature type="compositionally biased region" description="Basic and acidic residues" evidence="1">
    <location>
        <begin position="332"/>
        <end position="349"/>
    </location>
</feature>
<organism evidence="2 3">
    <name type="scientific">Phytophthora fragariae</name>
    <dbReference type="NCBI Taxonomy" id="53985"/>
    <lineage>
        <taxon>Eukaryota</taxon>
        <taxon>Sar</taxon>
        <taxon>Stramenopiles</taxon>
        <taxon>Oomycota</taxon>
        <taxon>Peronosporomycetes</taxon>
        <taxon>Peronosporales</taxon>
        <taxon>Peronosporaceae</taxon>
        <taxon>Phytophthora</taxon>
    </lineage>
</organism>
<evidence type="ECO:0000313" key="2">
    <source>
        <dbReference type="EMBL" id="KAE9189835.1"/>
    </source>
</evidence>
<evidence type="ECO:0000256" key="1">
    <source>
        <dbReference type="SAM" id="MobiDB-lite"/>
    </source>
</evidence>
<accession>A0A6G0N135</accession>
<proteinExistence type="predicted"/>
<dbReference type="AlphaFoldDB" id="A0A6G0N135"/>
<evidence type="ECO:0000313" key="3">
    <source>
        <dbReference type="Proteomes" id="UP000476176"/>
    </source>
</evidence>
<feature type="region of interest" description="Disordered" evidence="1">
    <location>
        <begin position="169"/>
        <end position="189"/>
    </location>
</feature>
<feature type="region of interest" description="Disordered" evidence="1">
    <location>
        <begin position="450"/>
        <end position="470"/>
    </location>
</feature>
<gene>
    <name evidence="2" type="ORF">PF004_g22091</name>
</gene>
<comment type="caution">
    <text evidence="2">The sequence shown here is derived from an EMBL/GenBank/DDBJ whole genome shotgun (WGS) entry which is preliminary data.</text>
</comment>
<reference evidence="2 3" key="1">
    <citation type="submission" date="2018-09" db="EMBL/GenBank/DDBJ databases">
        <title>Genomic investigation of the strawberry pathogen Phytophthora fragariae indicates pathogenicity is determined by transcriptional variation in three key races.</title>
        <authorList>
            <person name="Adams T.M."/>
            <person name="Armitage A.D."/>
            <person name="Sobczyk M.K."/>
            <person name="Bates H.J."/>
            <person name="Dunwell J.M."/>
            <person name="Nellist C.F."/>
            <person name="Harrison R.J."/>
        </authorList>
    </citation>
    <scope>NUCLEOTIDE SEQUENCE [LARGE SCALE GENOMIC DNA]</scope>
    <source>
        <strain evidence="2 3">BC-23</strain>
    </source>
</reference>
<dbReference type="EMBL" id="QXGC01002169">
    <property type="protein sequence ID" value="KAE9189835.1"/>
    <property type="molecule type" value="Genomic_DNA"/>
</dbReference>
<feature type="region of interest" description="Disordered" evidence="1">
    <location>
        <begin position="408"/>
        <end position="427"/>
    </location>
</feature>
<dbReference type="Proteomes" id="UP000476176">
    <property type="component" value="Unassembled WGS sequence"/>
</dbReference>